<feature type="domain" description="HpcH/HpaI aldolase/citrate lyase" evidence="4">
    <location>
        <begin position="37"/>
        <end position="235"/>
    </location>
</feature>
<sequence length="293" mass="31825">MRSILGDADIVRSLVMLLSLRQHLLNGGKSYGPVCMSNSPIVMEILANSGYNHMIIDHEHAPTDIASGQTLLQAIDVVRSTTSNSIFPIVRVPDHSLSYLKKVLDSMRLPGGVLVPMIEDKETAEVVAAATKYPRQVNSDSSVDGIRGCAIPFVRASGYGTNPNYMKESDRDLLVMVQVETSKGVEAIPEISSVPGIDGIFIGPFDLSCSIGKTGQFDDPEVKDLIHRAERMVVESDCFLAGFRSGGRDLREMYEKDGYSLVCGSIDLGLLKTAALEDARVANDILHGDKKQK</sequence>
<dbReference type="PANTHER" id="PTHR30502:SF0">
    <property type="entry name" value="PHOSPHOENOLPYRUVATE CARBOXYLASE FAMILY PROTEIN"/>
    <property type="match status" value="1"/>
</dbReference>
<dbReference type="Proteomes" id="UP001295423">
    <property type="component" value="Unassembled WGS sequence"/>
</dbReference>
<keyword evidence="6" id="KW-1185">Reference proteome</keyword>
<dbReference type="SUPFAM" id="SSF51621">
    <property type="entry name" value="Phosphoenolpyruvate/pyruvate domain"/>
    <property type="match status" value="1"/>
</dbReference>
<protein>
    <recommendedName>
        <fullName evidence="4">HpcH/HpaI aldolase/citrate lyase domain-containing protein</fullName>
    </recommendedName>
</protein>
<dbReference type="Pfam" id="PF03328">
    <property type="entry name" value="HpcH_HpaI"/>
    <property type="match status" value="1"/>
</dbReference>
<dbReference type="Gene3D" id="3.20.20.60">
    <property type="entry name" value="Phosphoenolpyruvate-binding domains"/>
    <property type="match status" value="1"/>
</dbReference>
<evidence type="ECO:0000256" key="3">
    <source>
        <dbReference type="ARBA" id="ARBA00023239"/>
    </source>
</evidence>
<dbReference type="InterPro" id="IPR015813">
    <property type="entry name" value="Pyrv/PenolPyrv_kinase-like_dom"/>
</dbReference>
<evidence type="ECO:0000256" key="1">
    <source>
        <dbReference type="ARBA" id="ARBA00005568"/>
    </source>
</evidence>
<reference evidence="5" key="1">
    <citation type="submission" date="2023-08" db="EMBL/GenBank/DDBJ databases">
        <authorList>
            <person name="Audoor S."/>
            <person name="Bilcke G."/>
        </authorList>
    </citation>
    <scope>NUCLEOTIDE SEQUENCE</scope>
</reference>
<comment type="caution">
    <text evidence="5">The sequence shown here is derived from an EMBL/GenBank/DDBJ whole genome shotgun (WGS) entry which is preliminary data.</text>
</comment>
<dbReference type="EMBL" id="CAKOGP040001335">
    <property type="protein sequence ID" value="CAJ1945086.1"/>
    <property type="molecule type" value="Genomic_DNA"/>
</dbReference>
<evidence type="ECO:0000313" key="5">
    <source>
        <dbReference type="EMBL" id="CAJ1945086.1"/>
    </source>
</evidence>
<proteinExistence type="inferred from homology"/>
<dbReference type="InterPro" id="IPR005000">
    <property type="entry name" value="Aldolase/citrate-lyase_domain"/>
</dbReference>
<accession>A0AAD2FJF0</accession>
<evidence type="ECO:0000256" key="2">
    <source>
        <dbReference type="ARBA" id="ARBA00022723"/>
    </source>
</evidence>
<gene>
    <name evidence="5" type="ORF">CYCCA115_LOCUS9230</name>
</gene>
<dbReference type="GO" id="GO:0046872">
    <property type="term" value="F:metal ion binding"/>
    <property type="evidence" value="ECO:0007669"/>
    <property type="project" value="UniProtKB-KW"/>
</dbReference>
<dbReference type="InterPro" id="IPR050251">
    <property type="entry name" value="HpcH-HpaI_aldolase"/>
</dbReference>
<evidence type="ECO:0000259" key="4">
    <source>
        <dbReference type="Pfam" id="PF03328"/>
    </source>
</evidence>
<dbReference type="GO" id="GO:0005737">
    <property type="term" value="C:cytoplasm"/>
    <property type="evidence" value="ECO:0007669"/>
    <property type="project" value="TreeGrafter"/>
</dbReference>
<keyword evidence="3" id="KW-0456">Lyase</keyword>
<organism evidence="5 6">
    <name type="scientific">Cylindrotheca closterium</name>
    <dbReference type="NCBI Taxonomy" id="2856"/>
    <lineage>
        <taxon>Eukaryota</taxon>
        <taxon>Sar</taxon>
        <taxon>Stramenopiles</taxon>
        <taxon>Ochrophyta</taxon>
        <taxon>Bacillariophyta</taxon>
        <taxon>Bacillariophyceae</taxon>
        <taxon>Bacillariophycidae</taxon>
        <taxon>Bacillariales</taxon>
        <taxon>Bacillariaceae</taxon>
        <taxon>Cylindrotheca</taxon>
    </lineage>
</organism>
<dbReference type="GO" id="GO:0016832">
    <property type="term" value="F:aldehyde-lyase activity"/>
    <property type="evidence" value="ECO:0007669"/>
    <property type="project" value="TreeGrafter"/>
</dbReference>
<dbReference type="AlphaFoldDB" id="A0AAD2FJF0"/>
<comment type="similarity">
    <text evidence="1">Belongs to the HpcH/HpaI aldolase family.</text>
</comment>
<keyword evidence="2" id="KW-0479">Metal-binding</keyword>
<dbReference type="PANTHER" id="PTHR30502">
    <property type="entry name" value="2-KETO-3-DEOXY-L-RHAMNONATE ALDOLASE"/>
    <property type="match status" value="1"/>
</dbReference>
<dbReference type="InterPro" id="IPR040442">
    <property type="entry name" value="Pyrv_kinase-like_dom_sf"/>
</dbReference>
<name>A0AAD2FJF0_9STRA</name>
<evidence type="ECO:0000313" key="6">
    <source>
        <dbReference type="Proteomes" id="UP001295423"/>
    </source>
</evidence>